<organism evidence="1 2">
    <name type="scientific">Artemisia annua</name>
    <name type="common">Sweet wormwood</name>
    <dbReference type="NCBI Taxonomy" id="35608"/>
    <lineage>
        <taxon>Eukaryota</taxon>
        <taxon>Viridiplantae</taxon>
        <taxon>Streptophyta</taxon>
        <taxon>Embryophyta</taxon>
        <taxon>Tracheophyta</taxon>
        <taxon>Spermatophyta</taxon>
        <taxon>Magnoliopsida</taxon>
        <taxon>eudicotyledons</taxon>
        <taxon>Gunneridae</taxon>
        <taxon>Pentapetalae</taxon>
        <taxon>asterids</taxon>
        <taxon>campanulids</taxon>
        <taxon>Asterales</taxon>
        <taxon>Asteraceae</taxon>
        <taxon>Asteroideae</taxon>
        <taxon>Anthemideae</taxon>
        <taxon>Artemisiinae</taxon>
        <taxon>Artemisia</taxon>
    </lineage>
</organism>
<dbReference type="STRING" id="35608.A0A2U1NI69"/>
<keyword evidence="1" id="KW-0418">Kinase</keyword>
<dbReference type="PANTHER" id="PTHR32387">
    <property type="entry name" value="WU:FJ29H11"/>
    <property type="match status" value="1"/>
</dbReference>
<proteinExistence type="predicted"/>
<reference evidence="1 2" key="1">
    <citation type="journal article" date="2018" name="Mol. Plant">
        <title>The genome of Artemisia annua provides insight into the evolution of Asteraceae family and artemisinin biosynthesis.</title>
        <authorList>
            <person name="Shen Q."/>
            <person name="Zhang L."/>
            <person name="Liao Z."/>
            <person name="Wang S."/>
            <person name="Yan T."/>
            <person name="Shi P."/>
            <person name="Liu M."/>
            <person name="Fu X."/>
            <person name="Pan Q."/>
            <person name="Wang Y."/>
            <person name="Lv Z."/>
            <person name="Lu X."/>
            <person name="Zhang F."/>
            <person name="Jiang W."/>
            <person name="Ma Y."/>
            <person name="Chen M."/>
            <person name="Hao X."/>
            <person name="Li L."/>
            <person name="Tang Y."/>
            <person name="Lv G."/>
            <person name="Zhou Y."/>
            <person name="Sun X."/>
            <person name="Brodelius P.E."/>
            <person name="Rose J.K.C."/>
            <person name="Tang K."/>
        </authorList>
    </citation>
    <scope>NUCLEOTIDE SEQUENCE [LARGE SCALE GENOMIC DNA]</scope>
    <source>
        <strain evidence="2">cv. Huhao1</strain>
        <tissue evidence="1">Leaf</tissue>
    </source>
</reference>
<dbReference type="OrthoDB" id="1262810at2759"/>
<evidence type="ECO:0000313" key="1">
    <source>
        <dbReference type="EMBL" id="PWA73205.1"/>
    </source>
</evidence>
<dbReference type="AlphaFoldDB" id="A0A2U1NI69"/>
<accession>A0A2U1NI69</accession>
<evidence type="ECO:0000313" key="2">
    <source>
        <dbReference type="Proteomes" id="UP000245207"/>
    </source>
</evidence>
<comment type="caution">
    <text evidence="1">The sequence shown here is derived from an EMBL/GenBank/DDBJ whole genome shotgun (WGS) entry which is preliminary data.</text>
</comment>
<keyword evidence="2" id="KW-1185">Reference proteome</keyword>
<gene>
    <name evidence="1" type="ORF">CTI12_AA261740</name>
</gene>
<dbReference type="PANTHER" id="PTHR32387:SF3">
    <property type="entry name" value="ATP_DNA BINDING PROTEIN"/>
    <property type="match status" value="1"/>
</dbReference>
<dbReference type="GO" id="GO:0016301">
    <property type="term" value="F:kinase activity"/>
    <property type="evidence" value="ECO:0007669"/>
    <property type="project" value="UniProtKB-KW"/>
</dbReference>
<keyword evidence="1" id="KW-0808">Transferase</keyword>
<dbReference type="Proteomes" id="UP000245207">
    <property type="component" value="Unassembled WGS sequence"/>
</dbReference>
<dbReference type="InterPro" id="IPR052957">
    <property type="entry name" value="Auxin_embryo_med"/>
</dbReference>
<name>A0A2U1NI69_ARTAN</name>
<dbReference type="EMBL" id="PKPP01002773">
    <property type="protein sequence ID" value="PWA73205.1"/>
    <property type="molecule type" value="Genomic_DNA"/>
</dbReference>
<protein>
    <submittedName>
        <fullName evidence="1">Histidine kinase-like ATPase, C-terminal domain-containing protein</fullName>
    </submittedName>
</protein>
<sequence length="317" mass="36345">MLLECEGYITEQQGKWRHFTVLRHMGRSGSVLLRCKSFERVTADPSSFPSVERLCWTYLFGVCLCHLRYSILKERQRLRHRKLVRGHRDKSFVLLRVPRQPLPSPALFSPSLEPIEEKSEAHSLPWRLPYPRCEMKENILWDNKWNQGILDCVPDAFINAFTTLVKSIVNAPVSSLPQMFRFLPITNPSHPNLKRVQDSIQAKLMNETIVPCESFTSEKLFRKPHEVYKLLPSFRSILNAAKSQHVSFSTNIVSQGAYFLTSSLDEIESSLGYHFESIVVESSEGRGFETHGQVELFGLVVLGFGFGDMDLKELGEI</sequence>